<sequence length="244" mass="26318">MPKVYFVGAGPGDPELITLKGKKCLEEADCVVYTGSLVNPAVLDFAPSCATLVDSSSLSLEEIVGFMVSQVKAGKKVVRLHSGDPALYGAINEQIRELEKQSIEVEVVPGVSSVFAASARLKREYTIPGVSQTLVITRLAGKTPVPARERLSKLAQHQSSMAILLSTSMSKALQEELLSAFPPTTPCAVLYHVTWPDELILRGTLEELHSMISEHGLQRSAIVLVGDFLSSEGMRSYLYSGDRG</sequence>
<dbReference type="SUPFAM" id="SSF53790">
    <property type="entry name" value="Tetrapyrrole methylase"/>
    <property type="match status" value="1"/>
</dbReference>
<dbReference type="EMBL" id="CP121689">
    <property type="protein sequence ID" value="WZL75732.1"/>
    <property type="molecule type" value="Genomic_DNA"/>
</dbReference>
<gene>
    <name evidence="9" type="primary">cobM</name>
    <name evidence="9" type="ORF">QBE54_09095</name>
</gene>
<dbReference type="InterPro" id="IPR050161">
    <property type="entry name" value="Siro_Cobalamin_biosynth"/>
</dbReference>
<dbReference type="InterPro" id="IPR000878">
    <property type="entry name" value="4pyrrol_Mease"/>
</dbReference>
<evidence type="ECO:0000256" key="2">
    <source>
        <dbReference type="ARBA" id="ARBA00005879"/>
    </source>
</evidence>
<dbReference type="PANTHER" id="PTHR45790:SF4">
    <property type="entry name" value="COBALT-PRECORRIN-4 C(11)-METHYLTRANSFERASE"/>
    <property type="match status" value="1"/>
</dbReference>
<dbReference type="InterPro" id="IPR014777">
    <property type="entry name" value="4pyrrole_Mease_sub1"/>
</dbReference>
<proteinExistence type="inferred from homology"/>
<evidence type="ECO:0000256" key="1">
    <source>
        <dbReference type="ARBA" id="ARBA00004953"/>
    </source>
</evidence>
<comment type="pathway">
    <text evidence="1">Cofactor biosynthesis; adenosylcobalamin biosynthesis.</text>
</comment>
<evidence type="ECO:0000256" key="6">
    <source>
        <dbReference type="ARBA" id="ARBA00022691"/>
    </source>
</evidence>
<dbReference type="InterPro" id="IPR035996">
    <property type="entry name" value="4pyrrol_Methylase_sf"/>
</dbReference>
<keyword evidence="4 7" id="KW-0489">Methyltransferase</keyword>
<dbReference type="RefSeq" id="WP_369017882.1">
    <property type="nucleotide sequence ID" value="NZ_CP121689.1"/>
</dbReference>
<dbReference type="PROSITE" id="PS00840">
    <property type="entry name" value="SUMT_2"/>
    <property type="match status" value="1"/>
</dbReference>
<comment type="similarity">
    <text evidence="2 7">Belongs to the precorrin methyltransferase family.</text>
</comment>
<evidence type="ECO:0000313" key="9">
    <source>
        <dbReference type="EMBL" id="WZL75732.1"/>
    </source>
</evidence>
<evidence type="ECO:0000256" key="3">
    <source>
        <dbReference type="ARBA" id="ARBA00022573"/>
    </source>
</evidence>
<keyword evidence="3" id="KW-0169">Cobalamin biosynthesis</keyword>
<dbReference type="InterPro" id="IPR014776">
    <property type="entry name" value="4pyrrole_Mease_sub2"/>
</dbReference>
<dbReference type="Gene3D" id="3.30.950.10">
    <property type="entry name" value="Methyltransferase, Cobalt-precorrin-4 Transmethylase, Domain 2"/>
    <property type="match status" value="1"/>
</dbReference>
<dbReference type="GO" id="GO:0046026">
    <property type="term" value="F:precorrin-4 C11-methyltransferase activity"/>
    <property type="evidence" value="ECO:0007669"/>
    <property type="project" value="UniProtKB-EC"/>
</dbReference>
<dbReference type="PROSITE" id="PS00839">
    <property type="entry name" value="SUMT_1"/>
    <property type="match status" value="1"/>
</dbReference>
<dbReference type="CDD" id="cd11641">
    <property type="entry name" value="Precorrin-4_C11-MT"/>
    <property type="match status" value="1"/>
</dbReference>
<evidence type="ECO:0000256" key="5">
    <source>
        <dbReference type="ARBA" id="ARBA00022679"/>
    </source>
</evidence>
<evidence type="ECO:0000256" key="4">
    <source>
        <dbReference type="ARBA" id="ARBA00022603"/>
    </source>
</evidence>
<dbReference type="PANTHER" id="PTHR45790">
    <property type="entry name" value="SIROHEME SYNTHASE-RELATED"/>
    <property type="match status" value="1"/>
</dbReference>
<evidence type="ECO:0000313" key="10">
    <source>
        <dbReference type="Proteomes" id="UP001461341"/>
    </source>
</evidence>
<evidence type="ECO:0000256" key="7">
    <source>
        <dbReference type="RuleBase" id="RU003960"/>
    </source>
</evidence>
<dbReference type="GO" id="GO:0032259">
    <property type="term" value="P:methylation"/>
    <property type="evidence" value="ECO:0007669"/>
    <property type="project" value="UniProtKB-KW"/>
</dbReference>
<dbReference type="EC" id="2.1.1.133" evidence="9"/>
<protein>
    <submittedName>
        <fullName evidence="9">Precorrin-4 C(11)-methyltransferase</fullName>
        <ecNumber evidence="9">2.1.1.133</ecNumber>
    </submittedName>
</protein>
<evidence type="ECO:0000259" key="8">
    <source>
        <dbReference type="Pfam" id="PF00590"/>
    </source>
</evidence>
<dbReference type="NCBIfam" id="TIGR01465">
    <property type="entry name" value="cobM_cbiF"/>
    <property type="match status" value="1"/>
</dbReference>
<feature type="domain" description="Tetrapyrrole methylase" evidence="8">
    <location>
        <begin position="3"/>
        <end position="208"/>
    </location>
</feature>
<dbReference type="InterPro" id="IPR006362">
    <property type="entry name" value="Cbl_synth_CobM/CibF"/>
</dbReference>
<dbReference type="Gene3D" id="3.40.1010.10">
    <property type="entry name" value="Cobalt-precorrin-4 Transmethylase, Domain 1"/>
    <property type="match status" value="1"/>
</dbReference>
<dbReference type="Proteomes" id="UP001461341">
    <property type="component" value="Chromosome"/>
</dbReference>
<name>A0ABZ2Y9T8_9BACT</name>
<keyword evidence="10" id="KW-1185">Reference proteome</keyword>
<keyword evidence="6" id="KW-0949">S-adenosyl-L-methionine</keyword>
<accession>A0ABZ2Y9T8</accession>
<keyword evidence="5 7" id="KW-0808">Transferase</keyword>
<reference evidence="9 10" key="1">
    <citation type="submission" date="2023-03" db="EMBL/GenBank/DDBJ databases">
        <title>Novel Species.</title>
        <authorList>
            <person name="Ma S."/>
        </authorList>
    </citation>
    <scope>NUCLEOTIDE SEQUENCE [LARGE SCALE GENOMIC DNA]</scope>
    <source>
        <strain evidence="9 10">B11</strain>
    </source>
</reference>
<dbReference type="Pfam" id="PF00590">
    <property type="entry name" value="TP_methylase"/>
    <property type="match status" value="1"/>
</dbReference>
<organism evidence="9 10">
    <name type="scientific">Thermatribacter velox</name>
    <dbReference type="NCBI Taxonomy" id="3039681"/>
    <lineage>
        <taxon>Bacteria</taxon>
        <taxon>Pseudomonadati</taxon>
        <taxon>Atribacterota</taxon>
        <taxon>Atribacteria</taxon>
        <taxon>Atribacterales</taxon>
        <taxon>Thermatribacteraceae</taxon>
        <taxon>Thermatribacter</taxon>
    </lineage>
</organism>
<dbReference type="InterPro" id="IPR003043">
    <property type="entry name" value="Uropor_MeTrfase_CS"/>
</dbReference>